<dbReference type="InterPro" id="IPR034086">
    <property type="entry name" value="PMEI_plant"/>
</dbReference>
<comment type="similarity">
    <text evidence="3">Belongs to the PMEI family.</text>
</comment>
<dbReference type="Proteomes" id="UP001157418">
    <property type="component" value="Unassembled WGS sequence"/>
</dbReference>
<proteinExistence type="inferred from homology"/>
<organism evidence="6 7">
    <name type="scientific">Lactuca virosa</name>
    <dbReference type="NCBI Taxonomy" id="75947"/>
    <lineage>
        <taxon>Eukaryota</taxon>
        <taxon>Viridiplantae</taxon>
        <taxon>Streptophyta</taxon>
        <taxon>Embryophyta</taxon>
        <taxon>Tracheophyta</taxon>
        <taxon>Spermatophyta</taxon>
        <taxon>Magnoliopsida</taxon>
        <taxon>eudicotyledons</taxon>
        <taxon>Gunneridae</taxon>
        <taxon>Pentapetalae</taxon>
        <taxon>asterids</taxon>
        <taxon>campanulids</taxon>
        <taxon>Asterales</taxon>
        <taxon>Asteraceae</taxon>
        <taxon>Cichorioideae</taxon>
        <taxon>Cichorieae</taxon>
        <taxon>Lactucinae</taxon>
        <taxon>Lactuca</taxon>
    </lineage>
</organism>
<dbReference type="CDD" id="cd15797">
    <property type="entry name" value="PMEI"/>
    <property type="match status" value="1"/>
</dbReference>
<dbReference type="SMART" id="SM00856">
    <property type="entry name" value="PMEI"/>
    <property type="match status" value="1"/>
</dbReference>
<dbReference type="PANTHER" id="PTHR36710">
    <property type="entry name" value="PECTINESTERASE INHIBITOR-LIKE"/>
    <property type="match status" value="1"/>
</dbReference>
<evidence type="ECO:0000256" key="3">
    <source>
        <dbReference type="ARBA" id="ARBA00038471"/>
    </source>
</evidence>
<dbReference type="InterPro" id="IPR052421">
    <property type="entry name" value="PCW_Enzyme_Inhibitor"/>
</dbReference>
<dbReference type="GO" id="GO:0046910">
    <property type="term" value="F:pectinesterase inhibitor activity"/>
    <property type="evidence" value="ECO:0007669"/>
    <property type="project" value="InterPro"/>
</dbReference>
<evidence type="ECO:0000313" key="6">
    <source>
        <dbReference type="EMBL" id="CAH1442358.1"/>
    </source>
</evidence>
<sequence>MKISHNNPFLFLLLIFLSSSTFTIGDLINEICQQTIDPSLCSNSFHSDPRSTNASLITLGHISIKNAQKSAKAVRKLIHSDSYSGNYTECISLYEDAIVNLNKCKKALKAHDYGELNTFVSSAMTDATMCDGSFGRGVQGPPQLKFASIKLQGLCNIILVISNHLSGINMPV</sequence>
<dbReference type="NCBIfam" id="TIGR01614">
    <property type="entry name" value="PME_inhib"/>
    <property type="match status" value="1"/>
</dbReference>
<dbReference type="PANTHER" id="PTHR36710:SF4">
    <property type="entry name" value="PLANT INVERTASE_PECTIN METHYLESTERASE INHIBITOR SUPERFAMILY PROTEIN"/>
    <property type="match status" value="1"/>
</dbReference>
<dbReference type="Pfam" id="PF04043">
    <property type="entry name" value="PMEI"/>
    <property type="match status" value="1"/>
</dbReference>
<gene>
    <name evidence="6" type="ORF">LVIROSA_LOCUS28350</name>
</gene>
<keyword evidence="1 4" id="KW-0732">Signal</keyword>
<dbReference type="SUPFAM" id="SSF101148">
    <property type="entry name" value="Plant invertase/pectin methylesterase inhibitor"/>
    <property type="match status" value="1"/>
</dbReference>
<dbReference type="InterPro" id="IPR006501">
    <property type="entry name" value="Pectinesterase_inhib_dom"/>
</dbReference>
<dbReference type="InterPro" id="IPR035513">
    <property type="entry name" value="Invertase/methylesterase_inhib"/>
</dbReference>
<protein>
    <recommendedName>
        <fullName evidence="5">Pectinesterase inhibitor domain-containing protein</fullName>
    </recommendedName>
</protein>
<accession>A0AAU9NWB6</accession>
<feature type="signal peptide" evidence="4">
    <location>
        <begin position="1"/>
        <end position="25"/>
    </location>
</feature>
<evidence type="ECO:0000256" key="2">
    <source>
        <dbReference type="ARBA" id="ARBA00023157"/>
    </source>
</evidence>
<keyword evidence="7" id="KW-1185">Reference proteome</keyword>
<comment type="caution">
    <text evidence="6">The sequence shown here is derived from an EMBL/GenBank/DDBJ whole genome shotgun (WGS) entry which is preliminary data.</text>
</comment>
<reference evidence="6 7" key="1">
    <citation type="submission" date="2022-01" db="EMBL/GenBank/DDBJ databases">
        <authorList>
            <person name="Xiong W."/>
            <person name="Schranz E."/>
        </authorList>
    </citation>
    <scope>NUCLEOTIDE SEQUENCE [LARGE SCALE GENOMIC DNA]</scope>
</reference>
<feature type="chain" id="PRO_5043695362" description="Pectinesterase inhibitor domain-containing protein" evidence="4">
    <location>
        <begin position="26"/>
        <end position="172"/>
    </location>
</feature>
<name>A0AAU9NWB6_9ASTR</name>
<evidence type="ECO:0000259" key="5">
    <source>
        <dbReference type="SMART" id="SM00856"/>
    </source>
</evidence>
<feature type="domain" description="Pectinesterase inhibitor" evidence="5">
    <location>
        <begin position="23"/>
        <end position="161"/>
    </location>
</feature>
<keyword evidence="2" id="KW-1015">Disulfide bond</keyword>
<evidence type="ECO:0000313" key="7">
    <source>
        <dbReference type="Proteomes" id="UP001157418"/>
    </source>
</evidence>
<evidence type="ECO:0000256" key="4">
    <source>
        <dbReference type="SAM" id="SignalP"/>
    </source>
</evidence>
<evidence type="ECO:0000256" key="1">
    <source>
        <dbReference type="ARBA" id="ARBA00022729"/>
    </source>
</evidence>
<dbReference type="AlphaFoldDB" id="A0AAU9NWB6"/>
<dbReference type="EMBL" id="CAKMRJ010005412">
    <property type="protein sequence ID" value="CAH1442358.1"/>
    <property type="molecule type" value="Genomic_DNA"/>
</dbReference>
<dbReference type="Gene3D" id="1.20.140.40">
    <property type="entry name" value="Invertase/pectin methylesterase inhibitor family protein"/>
    <property type="match status" value="1"/>
</dbReference>